<dbReference type="OrthoDB" id="131392at2157"/>
<evidence type="ECO:0000313" key="1">
    <source>
        <dbReference type="EMBL" id="AAZ72230.1"/>
    </source>
</evidence>
<organism evidence="1">
    <name type="scientific">Methanosarcina barkeri (strain Fusaro / DSM 804)</name>
    <dbReference type="NCBI Taxonomy" id="269797"/>
    <lineage>
        <taxon>Archaea</taxon>
        <taxon>Methanobacteriati</taxon>
        <taxon>Methanobacteriota</taxon>
        <taxon>Stenosarchaea group</taxon>
        <taxon>Methanomicrobia</taxon>
        <taxon>Methanosarcinales</taxon>
        <taxon>Methanosarcinaceae</taxon>
        <taxon>Methanosarcina</taxon>
    </lineage>
</organism>
<name>Q466G2_METBF</name>
<dbReference type="PaxDb" id="269797-Mbar_A3354"/>
<protein>
    <submittedName>
        <fullName evidence="1">Uncharacterized protein</fullName>
    </submittedName>
</protein>
<proteinExistence type="predicted"/>
<sequence>MVNPDNKGNVSLETVVIPPKGRVVHLKAYGFVKVFRIVSKDGDMQHWVTDMQEIDEPYG</sequence>
<accession>Q466G2</accession>
<gene>
    <name evidence="1" type="ordered locus">Mbar_A3354</name>
</gene>
<dbReference type="eggNOG" id="arCOG07663">
    <property type="taxonomic scope" value="Archaea"/>
</dbReference>
<reference evidence="1" key="1">
    <citation type="submission" date="2006-06" db="EMBL/GenBank/DDBJ databases">
        <title>Complete sequence of chromosome 1 of Methanosarcina barkeri str. fusaro.</title>
        <authorList>
            <person name="Copeland A."/>
            <person name="Lucas S."/>
            <person name="Lapidus A."/>
            <person name="Barry K."/>
            <person name="Detter J.C."/>
            <person name="Glavina T."/>
            <person name="Hammon N."/>
            <person name="Israni S."/>
            <person name="Pitluck S."/>
            <person name="Goodwin L.A."/>
            <person name="Saunders E.H."/>
            <person name="Schmutz J."/>
            <person name="Larimer F."/>
            <person name="Land M."/>
            <person name="Anderson I."/>
            <person name="Richardson P."/>
        </authorList>
    </citation>
    <scope>NUCLEOTIDE SEQUENCE</scope>
    <source>
        <strain evidence="1">Fusaro</strain>
    </source>
</reference>
<dbReference type="EMBL" id="CP000099">
    <property type="protein sequence ID" value="AAZ72230.1"/>
    <property type="molecule type" value="Genomic_DNA"/>
</dbReference>
<dbReference type="HOGENOM" id="CLU_188839_0_0_2"/>
<dbReference type="AlphaFoldDB" id="Q466G2"/>
<dbReference type="KEGG" id="mba:Mbar_A3354"/>